<comment type="caution">
    <text evidence="1">The sequence shown here is derived from an EMBL/GenBank/DDBJ whole genome shotgun (WGS) entry which is preliminary data.</text>
</comment>
<gene>
    <name evidence="1" type="ORF">S06H3_43379</name>
</gene>
<organism evidence="1">
    <name type="scientific">marine sediment metagenome</name>
    <dbReference type="NCBI Taxonomy" id="412755"/>
    <lineage>
        <taxon>unclassified sequences</taxon>
        <taxon>metagenomes</taxon>
        <taxon>ecological metagenomes</taxon>
    </lineage>
</organism>
<name>X1Q3C1_9ZZZZ</name>
<reference evidence="1" key="1">
    <citation type="journal article" date="2014" name="Front. Microbiol.">
        <title>High frequency of phylogenetically diverse reductive dehalogenase-homologous genes in deep subseafloor sedimentary metagenomes.</title>
        <authorList>
            <person name="Kawai M."/>
            <person name="Futagami T."/>
            <person name="Toyoda A."/>
            <person name="Takaki Y."/>
            <person name="Nishi S."/>
            <person name="Hori S."/>
            <person name="Arai W."/>
            <person name="Tsubouchi T."/>
            <person name="Morono Y."/>
            <person name="Uchiyama I."/>
            <person name="Ito T."/>
            <person name="Fujiyama A."/>
            <person name="Inagaki F."/>
            <person name="Takami H."/>
        </authorList>
    </citation>
    <scope>NUCLEOTIDE SEQUENCE</scope>
    <source>
        <strain evidence="1">Expedition CK06-06</strain>
    </source>
</reference>
<protein>
    <submittedName>
        <fullName evidence="1">Uncharacterized protein</fullName>
    </submittedName>
</protein>
<accession>X1Q3C1</accession>
<feature type="non-terminal residue" evidence="1">
    <location>
        <position position="172"/>
    </location>
</feature>
<sequence length="172" mass="17460">MYFDPSFTGAPTAAEATVVRQKAVAARRAAGGITTLERAISQGQIPVALGTPGAVTPGAVSPEYMQQALGQTQEAGFGLAALIPALAKLLPKALPWIGGAVAGAGLGGLFGGEDEGVEPLSPTGGMPVPIGGPGLAEPGAPYLIKEWHVTYPKGRIQYYLVQRASLSGAIQR</sequence>
<dbReference type="AlphaFoldDB" id="X1Q3C1"/>
<evidence type="ECO:0000313" key="1">
    <source>
        <dbReference type="EMBL" id="GAI45570.1"/>
    </source>
</evidence>
<dbReference type="EMBL" id="BARV01026905">
    <property type="protein sequence ID" value="GAI45570.1"/>
    <property type="molecule type" value="Genomic_DNA"/>
</dbReference>
<proteinExistence type="predicted"/>